<protein>
    <submittedName>
        <fullName evidence="8">Hemolysin III, putative</fullName>
    </submittedName>
</protein>
<dbReference type="Pfam" id="PF03006">
    <property type="entry name" value="HlyIII"/>
    <property type="match status" value="1"/>
</dbReference>
<evidence type="ECO:0000313" key="8">
    <source>
        <dbReference type="EMBL" id="SCO94018.1"/>
    </source>
</evidence>
<evidence type="ECO:0000256" key="3">
    <source>
        <dbReference type="ARBA" id="ARBA00022692"/>
    </source>
</evidence>
<proteinExistence type="inferred from homology"/>
<feature type="binding site" evidence="6">
    <location>
        <position position="135"/>
    </location>
    <ligand>
        <name>Zn(2+)</name>
        <dbReference type="ChEBI" id="CHEBI:29105"/>
    </ligand>
</feature>
<keyword evidence="6" id="KW-0479">Metal-binding</keyword>
<feature type="transmembrane region" description="Helical" evidence="7">
    <location>
        <begin position="234"/>
        <end position="253"/>
    </location>
</feature>
<feature type="transmembrane region" description="Helical" evidence="7">
    <location>
        <begin position="205"/>
        <end position="222"/>
    </location>
</feature>
<name>A0A1D3SQ59_PLAMA</name>
<feature type="transmembrane region" description="Helical" evidence="7">
    <location>
        <begin position="115"/>
        <end position="133"/>
    </location>
</feature>
<keyword evidence="5 7" id="KW-0472">Membrane</keyword>
<evidence type="ECO:0000256" key="6">
    <source>
        <dbReference type="PIRSR" id="PIRSR604254-1"/>
    </source>
</evidence>
<evidence type="ECO:0000256" key="5">
    <source>
        <dbReference type="ARBA" id="ARBA00023136"/>
    </source>
</evidence>
<dbReference type="EMBL" id="LT594633">
    <property type="protein sequence ID" value="SCO94018.1"/>
    <property type="molecule type" value="Genomic_DNA"/>
</dbReference>
<reference evidence="8 9" key="1">
    <citation type="submission" date="2016-06" db="EMBL/GenBank/DDBJ databases">
        <authorList>
            <consortium name="Pathogen Informatics"/>
        </authorList>
    </citation>
    <scope>NUCLEOTIDE SEQUENCE [LARGE SCALE GENOMIC DNA]</scope>
</reference>
<feature type="transmembrane region" description="Helical" evidence="7">
    <location>
        <begin position="89"/>
        <end position="108"/>
    </location>
</feature>
<dbReference type="Proteomes" id="UP000219813">
    <property type="component" value="Chromosome 12"/>
</dbReference>
<evidence type="ECO:0000256" key="7">
    <source>
        <dbReference type="SAM" id="Phobius"/>
    </source>
</evidence>
<dbReference type="RefSeq" id="XP_028863294.1">
    <property type="nucleotide sequence ID" value="XM_029006846.1"/>
</dbReference>
<feature type="transmembrane region" description="Helical" evidence="7">
    <location>
        <begin position="153"/>
        <end position="171"/>
    </location>
</feature>
<comment type="similarity">
    <text evidence="2">Belongs to the ADIPOR family.</text>
</comment>
<evidence type="ECO:0000256" key="4">
    <source>
        <dbReference type="ARBA" id="ARBA00022989"/>
    </source>
</evidence>
<sequence>MRDLGNYFNVNYSKKKFADVKKYFSKVDIFDVTGTTSIDDDRISSFLNSKNLSENDRKIVELYREKKISKVILIKYMERYETTILRGKIHLILVLLSPIWMFYMLYLSKTITAKIFTSISAICIFFNFFASFLLHNFEWKPNLFFLIEKIDHIGIFLMISGSCLPVPGLLFNKMKLFVYLTLQLFSVLFGSLFICRSCFSSGNRITRACTYIIAGFLHAVFIKDYFVCLLTNEIIFLILLAILYVVGAIIYSIKKPNIISGIIEFHDVFHMCCLGSAVCTFALNCSVIRRKS</sequence>
<evidence type="ECO:0000313" key="9">
    <source>
        <dbReference type="Proteomes" id="UP000219813"/>
    </source>
</evidence>
<dbReference type="GO" id="GO:0016020">
    <property type="term" value="C:membrane"/>
    <property type="evidence" value="ECO:0007669"/>
    <property type="project" value="UniProtKB-SubCell"/>
</dbReference>
<feature type="binding site" evidence="6">
    <location>
        <position position="270"/>
    </location>
    <ligand>
        <name>Zn(2+)</name>
        <dbReference type="ChEBI" id="CHEBI:29105"/>
    </ligand>
</feature>
<accession>A0A1D3SQ59</accession>
<dbReference type="PANTHER" id="PTHR20855:SF52">
    <property type="entry name" value="ADIPONECTIN RECEPTOR PROTEIN"/>
    <property type="match status" value="1"/>
</dbReference>
<dbReference type="InterPro" id="IPR004254">
    <property type="entry name" value="AdipoR/HlyIII-related"/>
</dbReference>
<gene>
    <name evidence="8" type="primary">HlyIII</name>
    <name evidence="8" type="ORF">PMUG01_12061500</name>
</gene>
<comment type="subcellular location">
    <subcellularLocation>
        <location evidence="1">Membrane</location>
        <topology evidence="1">Multi-pass membrane protein</topology>
    </subcellularLocation>
</comment>
<dbReference type="GeneID" id="39870604"/>
<feature type="binding site" evidence="6">
    <location>
        <position position="266"/>
    </location>
    <ligand>
        <name>Zn(2+)</name>
        <dbReference type="ChEBI" id="CHEBI:29105"/>
    </ligand>
</feature>
<dbReference type="GO" id="GO:0046872">
    <property type="term" value="F:metal ion binding"/>
    <property type="evidence" value="ECO:0007669"/>
    <property type="project" value="UniProtKB-KW"/>
</dbReference>
<keyword evidence="3 7" id="KW-0812">Transmembrane</keyword>
<dbReference type="GO" id="GO:0038023">
    <property type="term" value="F:signaling receptor activity"/>
    <property type="evidence" value="ECO:0007669"/>
    <property type="project" value="TreeGrafter"/>
</dbReference>
<dbReference type="KEGG" id="pmal:PMUG01_12061500"/>
<keyword evidence="9" id="KW-1185">Reference proteome</keyword>
<feature type="transmembrane region" description="Helical" evidence="7">
    <location>
        <begin position="268"/>
        <end position="288"/>
    </location>
</feature>
<keyword evidence="4 7" id="KW-1133">Transmembrane helix</keyword>
<evidence type="ECO:0000256" key="2">
    <source>
        <dbReference type="ARBA" id="ARBA00007018"/>
    </source>
</evidence>
<feature type="transmembrane region" description="Helical" evidence="7">
    <location>
        <begin position="176"/>
        <end position="199"/>
    </location>
</feature>
<dbReference type="AlphaFoldDB" id="A0A1D3SQ59"/>
<organism evidence="8 9">
    <name type="scientific">Plasmodium malariae</name>
    <dbReference type="NCBI Taxonomy" id="5858"/>
    <lineage>
        <taxon>Eukaryota</taxon>
        <taxon>Sar</taxon>
        <taxon>Alveolata</taxon>
        <taxon>Apicomplexa</taxon>
        <taxon>Aconoidasida</taxon>
        <taxon>Haemosporida</taxon>
        <taxon>Plasmodiidae</taxon>
        <taxon>Plasmodium</taxon>
        <taxon>Plasmodium (Plasmodium)</taxon>
    </lineage>
</organism>
<dbReference type="PANTHER" id="PTHR20855">
    <property type="entry name" value="ADIPOR/PROGESTIN RECEPTOR-RELATED"/>
    <property type="match status" value="1"/>
</dbReference>
<keyword evidence="6" id="KW-0862">Zinc</keyword>
<dbReference type="OMA" id="RIHQIAF"/>
<evidence type="ECO:0000256" key="1">
    <source>
        <dbReference type="ARBA" id="ARBA00004141"/>
    </source>
</evidence>
<dbReference type="VEuPathDB" id="PlasmoDB:PmUG01_12061500"/>
<dbReference type="OrthoDB" id="186812at2759"/>